<keyword evidence="1" id="KW-0732">Signal</keyword>
<comment type="caution">
    <text evidence="2">The sequence shown here is derived from an EMBL/GenBank/DDBJ whole genome shotgun (WGS) entry which is preliminary data.</text>
</comment>
<dbReference type="EMBL" id="QSGO01000015">
    <property type="protein sequence ID" value="RHB33444.1"/>
    <property type="molecule type" value="Genomic_DNA"/>
</dbReference>
<evidence type="ECO:0000313" key="3">
    <source>
        <dbReference type="Proteomes" id="UP000284379"/>
    </source>
</evidence>
<gene>
    <name evidence="2" type="ORF">DW888_15800</name>
</gene>
<evidence type="ECO:0008006" key="4">
    <source>
        <dbReference type="Google" id="ProtNLM"/>
    </source>
</evidence>
<sequence>MNTITHLKNRLGYWALLVMTFAIAACSDDKEESPEVQGKTTFDVEDIVFVSEKGEQETTFSFEAGNEWTASFSEGGSVFFSASQTKGSKGKAEITIQPLRTNLEAQVRTAEFRISVVGDEMVYVVKISQLGKGANLVVDTESLVLEADNVGEYFVDTLTVSSDQTWELTDATSGILFSFIDEHQSGQITTKKVEVKVLFTDFESMVLEGGFNIKAGATLKHISVKATAECKAYLTEEMDAEVEKLELLIDPATPGVYMAPLYVSSNIQWKLELPEWLSTPQPTNITVSGTLATNPLYVEVRIADGMIPASEKEDVIILSDVRSKQLIIIPIHFAGISDDYINHNFEFPAFDPYGNDFAFDPIPGTARILELPFMIETGENYTDVTDAPFKLLLCKCVNGALERTAVHWATLRMGDSSKDKTSNGIYTKELYLVANQRGDEDDVNKLTSMGEDREAYLFIVPNSVSFDDLFEDPVSTTLKSQYIGSYIRQKNAFLEYKMSVTGIENGATITLPAAGETKSFDMLSDAVKIFTPRLDVTEVIAGVENPRTFVPNDVNVEFKMKDGVVDLTKFVLIVGKNKDKRDRVIKIEFKAFRGVNPEDGSDNTFTMFTFYVKQPFQ</sequence>
<organism evidence="2 3">
    <name type="scientific">Bacteroides nordii</name>
    <dbReference type="NCBI Taxonomy" id="291645"/>
    <lineage>
        <taxon>Bacteria</taxon>
        <taxon>Pseudomonadati</taxon>
        <taxon>Bacteroidota</taxon>
        <taxon>Bacteroidia</taxon>
        <taxon>Bacteroidales</taxon>
        <taxon>Bacteroidaceae</taxon>
        <taxon>Bacteroides</taxon>
    </lineage>
</organism>
<proteinExistence type="predicted"/>
<protein>
    <recommendedName>
        <fullName evidence="4">BACON domain-containing protein</fullName>
    </recommendedName>
</protein>
<feature type="chain" id="PRO_5019169685" description="BACON domain-containing protein" evidence="1">
    <location>
        <begin position="25"/>
        <end position="617"/>
    </location>
</feature>
<accession>A0A413VIQ6</accession>
<name>A0A413VIQ6_9BACE</name>
<feature type="signal peptide" evidence="1">
    <location>
        <begin position="1"/>
        <end position="24"/>
    </location>
</feature>
<dbReference type="AlphaFoldDB" id="A0A413VIQ6"/>
<dbReference type="RefSeq" id="WP_007487160.1">
    <property type="nucleotide sequence ID" value="NZ_CABJFV010000015.1"/>
</dbReference>
<evidence type="ECO:0000313" key="2">
    <source>
        <dbReference type="EMBL" id="RHB33444.1"/>
    </source>
</evidence>
<reference evidence="2 3" key="1">
    <citation type="submission" date="2018-08" db="EMBL/GenBank/DDBJ databases">
        <title>A genome reference for cultivated species of the human gut microbiota.</title>
        <authorList>
            <person name="Zou Y."/>
            <person name="Xue W."/>
            <person name="Luo G."/>
        </authorList>
    </citation>
    <scope>NUCLEOTIDE SEQUENCE [LARGE SCALE GENOMIC DNA]</scope>
    <source>
        <strain evidence="2 3">AM40-30BH</strain>
    </source>
</reference>
<evidence type="ECO:0000256" key="1">
    <source>
        <dbReference type="SAM" id="SignalP"/>
    </source>
</evidence>
<dbReference type="Proteomes" id="UP000284379">
    <property type="component" value="Unassembled WGS sequence"/>
</dbReference>